<dbReference type="OrthoDB" id="10680206at2759"/>
<reference evidence="2" key="1">
    <citation type="journal article" date="2020" name="Stud. Mycol.">
        <title>101 Dothideomycetes genomes: a test case for predicting lifestyles and emergence of pathogens.</title>
        <authorList>
            <person name="Haridas S."/>
            <person name="Albert R."/>
            <person name="Binder M."/>
            <person name="Bloem J."/>
            <person name="Labutti K."/>
            <person name="Salamov A."/>
            <person name="Andreopoulos B."/>
            <person name="Baker S."/>
            <person name="Barry K."/>
            <person name="Bills G."/>
            <person name="Bluhm B."/>
            <person name="Cannon C."/>
            <person name="Castanera R."/>
            <person name="Culley D."/>
            <person name="Daum C."/>
            <person name="Ezra D."/>
            <person name="Gonzalez J."/>
            <person name="Henrissat B."/>
            <person name="Kuo A."/>
            <person name="Liang C."/>
            <person name="Lipzen A."/>
            <person name="Lutzoni F."/>
            <person name="Magnuson J."/>
            <person name="Mondo S."/>
            <person name="Nolan M."/>
            <person name="Ohm R."/>
            <person name="Pangilinan J."/>
            <person name="Park H.-J."/>
            <person name="Ramirez L."/>
            <person name="Alfaro M."/>
            <person name="Sun H."/>
            <person name="Tritt A."/>
            <person name="Yoshinaga Y."/>
            <person name="Zwiers L.-H."/>
            <person name="Turgeon B."/>
            <person name="Goodwin S."/>
            <person name="Spatafora J."/>
            <person name="Crous P."/>
            <person name="Grigoriev I."/>
        </authorList>
    </citation>
    <scope>NUCLEOTIDE SEQUENCE</scope>
    <source>
        <strain evidence="2">CBS 122681</strain>
    </source>
</reference>
<accession>A0A6A6SU41</accession>
<name>A0A6A6SU41_9PLEO</name>
<feature type="region of interest" description="Disordered" evidence="1">
    <location>
        <begin position="259"/>
        <end position="278"/>
    </location>
</feature>
<evidence type="ECO:0000256" key="1">
    <source>
        <dbReference type="SAM" id="MobiDB-lite"/>
    </source>
</evidence>
<gene>
    <name evidence="2" type="ORF">K491DRAFT_731331</name>
</gene>
<keyword evidence="3" id="KW-1185">Reference proteome</keyword>
<evidence type="ECO:0000313" key="3">
    <source>
        <dbReference type="Proteomes" id="UP000799324"/>
    </source>
</evidence>
<dbReference type="EMBL" id="MU004453">
    <property type="protein sequence ID" value="KAF2650491.1"/>
    <property type="molecule type" value="Genomic_DNA"/>
</dbReference>
<dbReference type="Proteomes" id="UP000799324">
    <property type="component" value="Unassembled WGS sequence"/>
</dbReference>
<feature type="compositionally biased region" description="Polar residues" evidence="1">
    <location>
        <begin position="353"/>
        <end position="374"/>
    </location>
</feature>
<sequence length="738" mass="82540">MRSYSSGSFLHVHSRQVHPLSCLTSTTTTRKLRAVTLLFDKAPANENNSKADDLVEFQIFPRETIRVVASFSYCENTLLEDAKYGKKWPLEVQVGSKLYNSFTRSIMNIQRDLVNQDDFSSRLYKHYLTTLPTFYDTASGVDHEGLHIGPQVFVLATTKGIQRSCRMKKKKRYYLLWDTFEPEDDECRQGFDALLEAAKVKAELLPQASRRTEQWRMMWEATLKNPPTMSGMVAFNPEIYTSLILPSSLDKEHEVTVTDSEVSTPTFTPTETRSSSPALTVRPTHEFNEKFEQSTASNELEIVYSYTATLRTANDFLKIDLDPYRINSGEHEVVTASKKMWEWMVEKGYTNVSLGPARSQQPEAGSDPSLSPSTPVHPPSALFKLNVAPDSIEKTQPSGLIEFQIVPQETIRAIVAIFITASEKSVAPNLLDDKGLDIVKQRLEILLHRANLQWPLNVKVGTELWFSIYTMTLLAKGYLASFPNYSPSVEAKYLVQLPTFFDENVEVYDDGLLKSSEVITLSQPNKGQIRCSGMVNNRTYEDSDLATAGSHEFFERLKAAAQFKSELCPCKSSRTEDWLRLRGAILSAFTNSSDGVLKVNMEKERSTKLAVRAKADESKHYNLIRGPISDSITLHSPSSLMVDDFFQVPSPQASTPSKLKLTYSATLQYGNESTTIPINPNRVSGPDCLAFEATQKLWACMVQGGVPADTIDVRGLLSAVKGMVDKGDDPLAEALDIA</sequence>
<dbReference type="AlphaFoldDB" id="A0A6A6SU41"/>
<proteinExistence type="predicted"/>
<feature type="region of interest" description="Disordered" evidence="1">
    <location>
        <begin position="353"/>
        <end position="375"/>
    </location>
</feature>
<evidence type="ECO:0000313" key="2">
    <source>
        <dbReference type="EMBL" id="KAF2650491.1"/>
    </source>
</evidence>
<organism evidence="2 3">
    <name type="scientific">Lophiostoma macrostomum CBS 122681</name>
    <dbReference type="NCBI Taxonomy" id="1314788"/>
    <lineage>
        <taxon>Eukaryota</taxon>
        <taxon>Fungi</taxon>
        <taxon>Dikarya</taxon>
        <taxon>Ascomycota</taxon>
        <taxon>Pezizomycotina</taxon>
        <taxon>Dothideomycetes</taxon>
        <taxon>Pleosporomycetidae</taxon>
        <taxon>Pleosporales</taxon>
        <taxon>Lophiostomataceae</taxon>
        <taxon>Lophiostoma</taxon>
    </lineage>
</organism>
<protein>
    <submittedName>
        <fullName evidence="2">Uncharacterized protein</fullName>
    </submittedName>
</protein>